<dbReference type="CDD" id="cd07067">
    <property type="entry name" value="HP_PGM_like"/>
    <property type="match status" value="1"/>
</dbReference>
<proteinExistence type="predicted"/>
<gene>
    <name evidence="1" type="ORF">J2Z42_001581</name>
</gene>
<evidence type="ECO:0000313" key="2">
    <source>
        <dbReference type="Proteomes" id="UP001519307"/>
    </source>
</evidence>
<comment type="caution">
    <text evidence="1">The sequence shown here is derived from an EMBL/GenBank/DDBJ whole genome shotgun (WGS) entry which is preliminary data.</text>
</comment>
<dbReference type="Gene3D" id="3.40.50.1240">
    <property type="entry name" value="Phosphoglycerate mutase-like"/>
    <property type="match status" value="1"/>
</dbReference>
<accession>A0ABS4KS97</accession>
<dbReference type="InterPro" id="IPR013078">
    <property type="entry name" value="His_Pase_superF_clade-1"/>
</dbReference>
<evidence type="ECO:0000313" key="1">
    <source>
        <dbReference type="EMBL" id="MBP2032902.1"/>
    </source>
</evidence>
<reference evidence="1 2" key="1">
    <citation type="submission" date="2021-03" db="EMBL/GenBank/DDBJ databases">
        <title>Genomic Encyclopedia of Type Strains, Phase IV (KMG-IV): sequencing the most valuable type-strain genomes for metagenomic binning, comparative biology and taxonomic classification.</title>
        <authorList>
            <person name="Goeker M."/>
        </authorList>
    </citation>
    <scope>NUCLEOTIDE SEQUENCE [LARGE SCALE GENOMIC DNA]</scope>
    <source>
        <strain evidence="1 2">DSM 28783</strain>
    </source>
</reference>
<sequence>MNTELLLIRHGETEWNKLGKFQGCSDIALSENGIMQAEKLSKHLNGNFDYIYVSPLKRARKTAEIIAKNTDKTPVVVDNLREINFGEWEGLTLSEIKSNFKEEYIKWETDDKEGPICGGDLSLKRACIRAKDAMLSIVKKHPHKKTIIVAHGGIIKAGLTGLFDWKLTMYHKILLSNTSICRLIFDDDLNPIILTINDTSHLNNQ</sequence>
<dbReference type="SUPFAM" id="SSF53254">
    <property type="entry name" value="Phosphoglycerate mutase-like"/>
    <property type="match status" value="1"/>
</dbReference>
<dbReference type="EMBL" id="JAGGLM010000008">
    <property type="protein sequence ID" value="MBP2032902.1"/>
    <property type="molecule type" value="Genomic_DNA"/>
</dbReference>
<dbReference type="PROSITE" id="PS00175">
    <property type="entry name" value="PG_MUTASE"/>
    <property type="match status" value="1"/>
</dbReference>
<keyword evidence="2" id="KW-1185">Reference proteome</keyword>
<dbReference type="PANTHER" id="PTHR48100:SF59">
    <property type="entry name" value="ADENOSYLCOBALAMIN_ALPHA-RIBAZOLE PHOSPHATASE"/>
    <property type="match status" value="1"/>
</dbReference>
<dbReference type="PANTHER" id="PTHR48100">
    <property type="entry name" value="BROAD-SPECIFICITY PHOSPHATASE YOR283W-RELATED"/>
    <property type="match status" value="1"/>
</dbReference>
<dbReference type="InterPro" id="IPR050275">
    <property type="entry name" value="PGM_Phosphatase"/>
</dbReference>
<protein>
    <submittedName>
        <fullName evidence="1">Phosphoglycerate mutase</fullName>
        <ecNumber evidence="1">5.4.2.12</ecNumber>
    </submittedName>
</protein>
<dbReference type="EC" id="5.4.2.12" evidence="1"/>
<organism evidence="1 2">
    <name type="scientific">Clostridium algifaecis</name>
    <dbReference type="NCBI Taxonomy" id="1472040"/>
    <lineage>
        <taxon>Bacteria</taxon>
        <taxon>Bacillati</taxon>
        <taxon>Bacillota</taxon>
        <taxon>Clostridia</taxon>
        <taxon>Eubacteriales</taxon>
        <taxon>Clostridiaceae</taxon>
        <taxon>Clostridium</taxon>
    </lineage>
</organism>
<dbReference type="InterPro" id="IPR029033">
    <property type="entry name" value="His_PPase_superfam"/>
</dbReference>
<name>A0ABS4KS97_9CLOT</name>
<dbReference type="Proteomes" id="UP001519307">
    <property type="component" value="Unassembled WGS sequence"/>
</dbReference>
<dbReference type="RefSeq" id="WP_209702060.1">
    <property type="nucleotide sequence ID" value="NZ_JAGGLM010000008.1"/>
</dbReference>
<dbReference type="InterPro" id="IPR001345">
    <property type="entry name" value="PG/BPGM_mutase_AS"/>
</dbReference>
<dbReference type="SMART" id="SM00855">
    <property type="entry name" value="PGAM"/>
    <property type="match status" value="1"/>
</dbReference>
<dbReference type="Pfam" id="PF00300">
    <property type="entry name" value="His_Phos_1"/>
    <property type="match status" value="1"/>
</dbReference>
<dbReference type="GO" id="GO:0004619">
    <property type="term" value="F:phosphoglycerate mutase activity"/>
    <property type="evidence" value="ECO:0007669"/>
    <property type="project" value="UniProtKB-EC"/>
</dbReference>
<keyword evidence="1" id="KW-0413">Isomerase</keyword>